<reference evidence="4" key="1">
    <citation type="journal article" date="2023" name="Plant J.">
        <title>The genome of the king protea, Protea cynaroides.</title>
        <authorList>
            <person name="Chang J."/>
            <person name="Duong T.A."/>
            <person name="Schoeman C."/>
            <person name="Ma X."/>
            <person name="Roodt D."/>
            <person name="Barker N."/>
            <person name="Li Z."/>
            <person name="Van de Peer Y."/>
            <person name="Mizrachi E."/>
        </authorList>
    </citation>
    <scope>NUCLEOTIDE SEQUENCE</scope>
    <source>
        <tissue evidence="4">Young leaves</tissue>
    </source>
</reference>
<dbReference type="PANTHER" id="PTHR45642:SF139">
    <property type="entry name" value="SGNH HYDROLASE-TYPE ESTERASE DOMAIN-CONTAINING PROTEIN"/>
    <property type="match status" value="1"/>
</dbReference>
<dbReference type="SUPFAM" id="SSF52266">
    <property type="entry name" value="SGNH hydrolase"/>
    <property type="match status" value="1"/>
</dbReference>
<dbReference type="InterPro" id="IPR036514">
    <property type="entry name" value="SGNH_hydro_sf"/>
</dbReference>
<proteinExistence type="inferred from homology"/>
<dbReference type="AlphaFoldDB" id="A0A9Q0R1B6"/>
<keyword evidence="5" id="KW-1185">Reference proteome</keyword>
<feature type="signal peptide" evidence="3">
    <location>
        <begin position="1"/>
        <end position="24"/>
    </location>
</feature>
<gene>
    <name evidence="4" type="ORF">NE237_010159</name>
</gene>
<evidence type="ECO:0000256" key="1">
    <source>
        <dbReference type="ARBA" id="ARBA00008668"/>
    </source>
</evidence>
<dbReference type="CDD" id="cd01837">
    <property type="entry name" value="SGNH_plant_lipase_like"/>
    <property type="match status" value="1"/>
</dbReference>
<dbReference type="OrthoDB" id="1600564at2759"/>
<feature type="chain" id="PRO_5040359046" evidence="3">
    <location>
        <begin position="25"/>
        <end position="376"/>
    </location>
</feature>
<accession>A0A9Q0R1B6</accession>
<organism evidence="4 5">
    <name type="scientific">Protea cynaroides</name>
    <dbReference type="NCBI Taxonomy" id="273540"/>
    <lineage>
        <taxon>Eukaryota</taxon>
        <taxon>Viridiplantae</taxon>
        <taxon>Streptophyta</taxon>
        <taxon>Embryophyta</taxon>
        <taxon>Tracheophyta</taxon>
        <taxon>Spermatophyta</taxon>
        <taxon>Magnoliopsida</taxon>
        <taxon>Proteales</taxon>
        <taxon>Proteaceae</taxon>
        <taxon>Protea</taxon>
    </lineage>
</organism>
<dbReference type="Proteomes" id="UP001141806">
    <property type="component" value="Unassembled WGS sequence"/>
</dbReference>
<dbReference type="Gene3D" id="3.40.50.1110">
    <property type="entry name" value="SGNH hydrolase"/>
    <property type="match status" value="1"/>
</dbReference>
<dbReference type="InterPro" id="IPR001087">
    <property type="entry name" value="GDSL"/>
</dbReference>
<name>A0A9Q0R1B6_9MAGN</name>
<evidence type="ECO:0000313" key="5">
    <source>
        <dbReference type="Proteomes" id="UP001141806"/>
    </source>
</evidence>
<dbReference type="Pfam" id="PF00657">
    <property type="entry name" value="Lipase_GDSL"/>
    <property type="match status" value="1"/>
</dbReference>
<evidence type="ECO:0000256" key="2">
    <source>
        <dbReference type="ARBA" id="ARBA00022729"/>
    </source>
</evidence>
<dbReference type="GO" id="GO:0016788">
    <property type="term" value="F:hydrolase activity, acting on ester bonds"/>
    <property type="evidence" value="ECO:0007669"/>
    <property type="project" value="InterPro"/>
</dbReference>
<dbReference type="InterPro" id="IPR050592">
    <property type="entry name" value="GDSL_lipolytic_enzyme"/>
</dbReference>
<evidence type="ECO:0000256" key="3">
    <source>
        <dbReference type="SAM" id="SignalP"/>
    </source>
</evidence>
<sequence length="376" mass="41131">MEKKGSTSFSISFFFFFLLTVVVSYSSLVASQNHNITTVFTFDDSTLDPGNNNNIPTSFKSNHPPYGRDFNGGIATGRFTDGKLVTDMVVSSLGIKDFLPAYFEPKITNHDLLTGVSFASAGSGLDDQTPDRGGVIHMSTQLVKFQECLARIQATVGDASAAQIIQNAIFTIGAGTNDMIINYYDLPTRRLEFSPPAYHDLLLRKLETSVTITNYMFGIHSGLYKMGARKLIITGLPPIGCLPVQATVGSITPGPDMLERICEDQQNEDAQAYNIKLQGYIKRWQEKLSGSKIVYADIYNPLMDMIQNPSKYGSQETMRGCGGTGYVEVGGLCNNMMVVCSDPSKYIFFDAIHPTAAAYKHLANVILQTVLPSLGN</sequence>
<comment type="similarity">
    <text evidence="1">Belongs to the 'GDSL' lipolytic enzyme family.</text>
</comment>
<dbReference type="PANTHER" id="PTHR45642">
    <property type="entry name" value="GDSL ESTERASE/LIPASE EXL3"/>
    <property type="match status" value="1"/>
</dbReference>
<dbReference type="EMBL" id="JAMYWD010000002">
    <property type="protein sequence ID" value="KAJ4979379.1"/>
    <property type="molecule type" value="Genomic_DNA"/>
</dbReference>
<protein>
    <submittedName>
        <fullName evidence="4">Uncharacterized protein</fullName>
    </submittedName>
</protein>
<evidence type="ECO:0000313" key="4">
    <source>
        <dbReference type="EMBL" id="KAJ4979379.1"/>
    </source>
</evidence>
<dbReference type="InterPro" id="IPR035669">
    <property type="entry name" value="SGNH_plant_lipase-like"/>
</dbReference>
<comment type="caution">
    <text evidence="4">The sequence shown here is derived from an EMBL/GenBank/DDBJ whole genome shotgun (WGS) entry which is preliminary data.</text>
</comment>
<keyword evidence="2 3" id="KW-0732">Signal</keyword>